<dbReference type="EMBL" id="UYYF01004548">
    <property type="protein sequence ID" value="VDN05319.1"/>
    <property type="molecule type" value="Genomic_DNA"/>
</dbReference>
<gene>
    <name evidence="11" type="ORF">TCLT_LOCUS7823</name>
</gene>
<dbReference type="GO" id="GO:0005886">
    <property type="term" value="C:plasma membrane"/>
    <property type="evidence" value="ECO:0007669"/>
    <property type="project" value="TreeGrafter"/>
</dbReference>
<dbReference type="WBParaSite" id="TCLT_0000783401-mRNA-1">
    <property type="protein sequence ID" value="TCLT_0000783401-mRNA-1"/>
    <property type="gene ID" value="TCLT_0000783401"/>
</dbReference>
<evidence type="ECO:0000256" key="2">
    <source>
        <dbReference type="ARBA" id="ARBA00004574"/>
    </source>
</evidence>
<evidence type="ECO:0000256" key="6">
    <source>
        <dbReference type="ARBA" id="ARBA00023125"/>
    </source>
</evidence>
<dbReference type="GO" id="GO:0043047">
    <property type="term" value="F:single-stranded telomeric DNA binding"/>
    <property type="evidence" value="ECO:0007669"/>
    <property type="project" value="InterPro"/>
</dbReference>
<dbReference type="AlphaFoldDB" id="A0A0N5D4E4"/>
<accession>A0A0N5D4E4</accession>
<dbReference type="Pfam" id="PF16686">
    <property type="entry name" value="POT1PC"/>
    <property type="match status" value="1"/>
</dbReference>
<keyword evidence="5" id="KW-0779">Telomere</keyword>
<keyword evidence="6" id="KW-0238">DNA-binding</keyword>
<evidence type="ECO:0000256" key="7">
    <source>
        <dbReference type="ARBA" id="ARBA00023242"/>
    </source>
</evidence>
<dbReference type="GO" id="GO:0051301">
    <property type="term" value="P:cell division"/>
    <property type="evidence" value="ECO:0007669"/>
    <property type="project" value="TreeGrafter"/>
</dbReference>
<evidence type="ECO:0000313" key="12">
    <source>
        <dbReference type="Proteomes" id="UP000276776"/>
    </source>
</evidence>
<comment type="similarity">
    <text evidence="3">Belongs to the telombin family.</text>
</comment>
<organism evidence="13">
    <name type="scientific">Thelazia callipaeda</name>
    <name type="common">Oriental eyeworm</name>
    <name type="synonym">Parasitic nematode</name>
    <dbReference type="NCBI Taxonomy" id="103827"/>
    <lineage>
        <taxon>Eukaryota</taxon>
        <taxon>Metazoa</taxon>
        <taxon>Ecdysozoa</taxon>
        <taxon>Nematoda</taxon>
        <taxon>Chromadorea</taxon>
        <taxon>Rhabditida</taxon>
        <taxon>Spirurina</taxon>
        <taxon>Spiruromorpha</taxon>
        <taxon>Thelazioidea</taxon>
        <taxon>Thelaziidae</taxon>
        <taxon>Thelazia</taxon>
    </lineage>
</organism>
<feature type="domain" description="Senescence" evidence="9">
    <location>
        <begin position="238"/>
        <end position="415"/>
    </location>
</feature>
<evidence type="ECO:0000256" key="5">
    <source>
        <dbReference type="ARBA" id="ARBA00022895"/>
    </source>
</evidence>
<keyword evidence="4" id="KW-0158">Chromosome</keyword>
<dbReference type="Pfam" id="PF06911">
    <property type="entry name" value="Senescence"/>
    <property type="match status" value="1"/>
</dbReference>
<reference evidence="13" key="1">
    <citation type="submission" date="2017-02" db="UniProtKB">
        <authorList>
            <consortium name="WormBaseParasite"/>
        </authorList>
    </citation>
    <scope>IDENTIFICATION</scope>
</reference>
<evidence type="ECO:0000259" key="10">
    <source>
        <dbReference type="Pfam" id="PF16686"/>
    </source>
</evidence>
<evidence type="ECO:0000313" key="13">
    <source>
        <dbReference type="WBParaSite" id="TCLT_0000783401-mRNA-1"/>
    </source>
</evidence>
<dbReference type="GO" id="GO:0005634">
    <property type="term" value="C:nucleus"/>
    <property type="evidence" value="ECO:0007669"/>
    <property type="project" value="UniProtKB-SubCell"/>
</dbReference>
<feature type="coiled-coil region" evidence="8">
    <location>
        <begin position="61"/>
        <end position="88"/>
    </location>
</feature>
<proteinExistence type="inferred from homology"/>
<keyword evidence="8" id="KW-0175">Coiled coil</keyword>
<evidence type="ECO:0000256" key="1">
    <source>
        <dbReference type="ARBA" id="ARBA00004123"/>
    </source>
</evidence>
<evidence type="ECO:0000256" key="8">
    <source>
        <dbReference type="SAM" id="Coils"/>
    </source>
</evidence>
<evidence type="ECO:0000313" key="11">
    <source>
        <dbReference type="EMBL" id="VDN05319.1"/>
    </source>
</evidence>
<name>A0A0N5D4E4_THECL</name>
<evidence type="ECO:0000259" key="9">
    <source>
        <dbReference type="Pfam" id="PF06911"/>
    </source>
</evidence>
<keyword evidence="7" id="KW-0539">Nucleus</keyword>
<comment type="subcellular location">
    <subcellularLocation>
        <location evidence="2">Chromosome</location>
        <location evidence="2">Telomere</location>
    </subcellularLocation>
    <subcellularLocation>
        <location evidence="1">Nucleus</location>
    </subcellularLocation>
</comment>
<dbReference type="STRING" id="103827.A0A0N5D4E4"/>
<keyword evidence="12" id="KW-1185">Reference proteome</keyword>
<feature type="domain" description="Protection of telomeres protein 1 ssDNA-binding" evidence="10">
    <location>
        <begin position="582"/>
        <end position="704"/>
    </location>
</feature>
<dbReference type="InterPro" id="IPR009686">
    <property type="entry name" value="Senescence/spartin_C"/>
</dbReference>
<sequence length="733" mass="82958">MAIAMTSTVDELYSEAWACIEQGLCYDEVDDTQNALAFYERSLLLMKEASKEKNCKESRMYETVMKVKEKVESRIKELNESEKNQTQEPNVEEAEVEAKEVIFFLSLKCYKQMKCAFQIKKELKKQIEPLHMVEADLIYFIPDGVQLFIIEVGPWSYPLVRGETPVLKNDFGAYVVPNPVPEHPDMFVGILLPKTLDQKEEDNFFSILKQHTELRTLELSRQMSQEEREHLSQKIGDFLVRGGDYLASNINHVAQATSRIVVDGSSQIRSSLKRDEKPLRINPAVRFGIHYVHKGSKVVAKCTRYLLNKIGDMGVSVGKTLASGAEKHLGNSKDGIVHGTIYVLGSGITSVSTVWIALENASKVMAKNIADETVDVVKHKWGDQASVTAHEVLYATGHSSLAALQLWDLGPRTLADLKKCSPNDEVSANKHSVDILFFYQDQKIDSKNSGWKIFPNSKLATNLFLSDSSVNCFTQCTVYSQPTDEFSKKIKVGQIIILDKIHVQRKPGRPPSLCGNNAFPFLIQIVFQIAVLKDYINNVQGSLSSERMLSVSNVDNIAVCRLNQLMRYKYHNIVVQVNTKEFYKATFQDLYVKKLQAISVFVGDMGNVILRCWDATTPPSCAFFCKNENISEVIQIDQELDKLAKEYRCDIIFYSEHGEYLKNNVMPGDVLLLVNVHYYVSPNDSMLVVHEGGKRYNRGSIILDNLSPAKTMLLKYEFSVQVLAIKSFIYFPY</sequence>
<dbReference type="OrthoDB" id="20821at2759"/>
<dbReference type="Gene3D" id="2.40.50.140">
    <property type="entry name" value="Nucleic acid-binding proteins"/>
    <property type="match status" value="1"/>
</dbReference>
<protein>
    <submittedName>
        <fullName evidence="13">Senescence domain-containing protein</fullName>
    </submittedName>
</protein>
<evidence type="ECO:0000256" key="4">
    <source>
        <dbReference type="ARBA" id="ARBA00022454"/>
    </source>
</evidence>
<dbReference type="InterPro" id="IPR012340">
    <property type="entry name" value="NA-bd_OB-fold"/>
</dbReference>
<dbReference type="GO" id="GO:0000781">
    <property type="term" value="C:chromosome, telomeric region"/>
    <property type="evidence" value="ECO:0007669"/>
    <property type="project" value="UniProtKB-SubCell"/>
</dbReference>
<dbReference type="GO" id="GO:0030514">
    <property type="term" value="P:negative regulation of BMP signaling pathway"/>
    <property type="evidence" value="ECO:0007669"/>
    <property type="project" value="TreeGrafter"/>
</dbReference>
<dbReference type="InterPro" id="IPR045036">
    <property type="entry name" value="Spartin-like"/>
</dbReference>
<dbReference type="SUPFAM" id="SSF50249">
    <property type="entry name" value="Nucleic acid-binding proteins"/>
    <property type="match status" value="1"/>
</dbReference>
<dbReference type="Proteomes" id="UP000276776">
    <property type="component" value="Unassembled WGS sequence"/>
</dbReference>
<dbReference type="PANTHER" id="PTHR21068">
    <property type="entry name" value="SPARTIN"/>
    <property type="match status" value="1"/>
</dbReference>
<evidence type="ECO:0000256" key="3">
    <source>
        <dbReference type="ARBA" id="ARBA00008442"/>
    </source>
</evidence>
<dbReference type="InterPro" id="IPR032042">
    <property type="entry name" value="POT1PC"/>
</dbReference>
<reference evidence="11 12" key="2">
    <citation type="submission" date="2018-11" db="EMBL/GenBank/DDBJ databases">
        <authorList>
            <consortium name="Pathogen Informatics"/>
        </authorList>
    </citation>
    <scope>NUCLEOTIDE SEQUENCE [LARGE SCALE GENOMIC DNA]</scope>
</reference>
<dbReference type="PANTHER" id="PTHR21068:SF43">
    <property type="entry name" value="SPARTIN"/>
    <property type="match status" value="1"/>
</dbReference>